<dbReference type="SUPFAM" id="SSF101936">
    <property type="entry name" value="DNA-binding pseudobarrel domain"/>
    <property type="match status" value="1"/>
</dbReference>
<evidence type="ECO:0000259" key="6">
    <source>
        <dbReference type="PROSITE" id="PS50863"/>
    </source>
</evidence>
<name>A0AAD8R1N5_LOLMU</name>
<dbReference type="Gene3D" id="2.40.330.10">
    <property type="entry name" value="DNA-binding pseudobarrel domain"/>
    <property type="match status" value="1"/>
</dbReference>
<evidence type="ECO:0000313" key="8">
    <source>
        <dbReference type="Proteomes" id="UP001231189"/>
    </source>
</evidence>
<keyword evidence="3" id="KW-0238">DNA-binding</keyword>
<dbReference type="PANTHER" id="PTHR31384">
    <property type="entry name" value="AUXIN RESPONSE FACTOR 4-RELATED"/>
    <property type="match status" value="1"/>
</dbReference>
<dbReference type="InterPro" id="IPR015300">
    <property type="entry name" value="DNA-bd_pseudobarrel_sf"/>
</dbReference>
<gene>
    <name evidence="7" type="ORF">QYE76_036265</name>
</gene>
<organism evidence="7 8">
    <name type="scientific">Lolium multiflorum</name>
    <name type="common">Italian ryegrass</name>
    <name type="synonym">Lolium perenne subsp. multiflorum</name>
    <dbReference type="NCBI Taxonomy" id="4521"/>
    <lineage>
        <taxon>Eukaryota</taxon>
        <taxon>Viridiplantae</taxon>
        <taxon>Streptophyta</taxon>
        <taxon>Embryophyta</taxon>
        <taxon>Tracheophyta</taxon>
        <taxon>Spermatophyta</taxon>
        <taxon>Magnoliopsida</taxon>
        <taxon>Liliopsida</taxon>
        <taxon>Poales</taxon>
        <taxon>Poaceae</taxon>
        <taxon>BOP clade</taxon>
        <taxon>Pooideae</taxon>
        <taxon>Poodae</taxon>
        <taxon>Poeae</taxon>
        <taxon>Poeae Chloroplast Group 2 (Poeae type)</taxon>
        <taxon>Loliodinae</taxon>
        <taxon>Loliinae</taxon>
        <taxon>Lolium</taxon>
    </lineage>
</organism>
<keyword evidence="5" id="KW-0539">Nucleus</keyword>
<dbReference type="GO" id="GO:0009725">
    <property type="term" value="P:response to hormone"/>
    <property type="evidence" value="ECO:0007669"/>
    <property type="project" value="InterPro"/>
</dbReference>
<dbReference type="PANTHER" id="PTHR31384:SF94">
    <property type="entry name" value="AUXIN RESPONSE FACTOR 17"/>
    <property type="match status" value="1"/>
</dbReference>
<reference evidence="7" key="1">
    <citation type="submission" date="2023-07" db="EMBL/GenBank/DDBJ databases">
        <title>A chromosome-level genome assembly of Lolium multiflorum.</title>
        <authorList>
            <person name="Chen Y."/>
            <person name="Copetti D."/>
            <person name="Kolliker R."/>
            <person name="Studer B."/>
        </authorList>
    </citation>
    <scope>NUCLEOTIDE SEQUENCE</scope>
    <source>
        <strain evidence="7">02402/16</strain>
        <tissue evidence="7">Leaf</tissue>
    </source>
</reference>
<comment type="subcellular location">
    <subcellularLocation>
        <location evidence="1">Nucleus</location>
    </subcellularLocation>
</comment>
<dbReference type="AlphaFoldDB" id="A0AAD8R1N5"/>
<keyword evidence="8" id="KW-1185">Reference proteome</keyword>
<dbReference type="Proteomes" id="UP001231189">
    <property type="component" value="Unassembled WGS sequence"/>
</dbReference>
<dbReference type="EMBL" id="JAUUTY010000007">
    <property type="protein sequence ID" value="KAK1612592.1"/>
    <property type="molecule type" value="Genomic_DNA"/>
</dbReference>
<dbReference type="GO" id="GO:0006355">
    <property type="term" value="P:regulation of DNA-templated transcription"/>
    <property type="evidence" value="ECO:0007669"/>
    <property type="project" value="InterPro"/>
</dbReference>
<keyword evidence="2" id="KW-0805">Transcription regulation</keyword>
<accession>A0AAD8R1N5</accession>
<dbReference type="InterPro" id="IPR003340">
    <property type="entry name" value="B3_DNA-bd"/>
</dbReference>
<keyword evidence="4" id="KW-0804">Transcription</keyword>
<evidence type="ECO:0000256" key="1">
    <source>
        <dbReference type="ARBA" id="ARBA00004123"/>
    </source>
</evidence>
<protein>
    <recommendedName>
        <fullName evidence="6">TF-B3 domain-containing protein</fullName>
    </recommendedName>
</protein>
<evidence type="ECO:0000256" key="4">
    <source>
        <dbReference type="ARBA" id="ARBA00023163"/>
    </source>
</evidence>
<dbReference type="GO" id="GO:0005634">
    <property type="term" value="C:nucleus"/>
    <property type="evidence" value="ECO:0007669"/>
    <property type="project" value="UniProtKB-SubCell"/>
</dbReference>
<evidence type="ECO:0000256" key="2">
    <source>
        <dbReference type="ARBA" id="ARBA00023015"/>
    </source>
</evidence>
<evidence type="ECO:0000256" key="3">
    <source>
        <dbReference type="ARBA" id="ARBA00023125"/>
    </source>
</evidence>
<sequence>MVDIKGQPWSFTHYRDGTKHRLKGDWRNFTDDKNARVDDQVYFLRGSDGRLLIELRKAPNSQQAAAERIAAPPPDIAQEIAEAARLSSQGMEFTVTYYPHKSNGKFFVPLREFVDAMGIQWVPGTDVRLRKDVVEHSTEPLYSTQEVRGTVRAVTDSTSWRGLEVEWADATTSMVSAWELDLVGGDEGDEDPAMKKRKVDAAGPSEPVIVFATNLAVRP</sequence>
<evidence type="ECO:0000313" key="7">
    <source>
        <dbReference type="EMBL" id="KAK1612592.1"/>
    </source>
</evidence>
<dbReference type="InterPro" id="IPR044835">
    <property type="entry name" value="ARF_plant"/>
</dbReference>
<proteinExistence type="predicted"/>
<dbReference type="GO" id="GO:0003677">
    <property type="term" value="F:DNA binding"/>
    <property type="evidence" value="ECO:0007669"/>
    <property type="project" value="UniProtKB-KW"/>
</dbReference>
<dbReference type="PROSITE" id="PS50863">
    <property type="entry name" value="B3"/>
    <property type="match status" value="1"/>
</dbReference>
<comment type="caution">
    <text evidence="7">The sequence shown here is derived from an EMBL/GenBank/DDBJ whole genome shotgun (WGS) entry which is preliminary data.</text>
</comment>
<feature type="domain" description="TF-B3" evidence="6">
    <location>
        <begin position="1"/>
        <end position="59"/>
    </location>
</feature>
<evidence type="ECO:0000256" key="5">
    <source>
        <dbReference type="ARBA" id="ARBA00023242"/>
    </source>
</evidence>